<proteinExistence type="predicted"/>
<sequence length="61" mass="7331">MHNNYYFQLLNQPFVAFVPPLLVLFIFSLLLLCYHFLLKASMFVPILNKGTTFEKVFRRYL</sequence>
<feature type="transmembrane region" description="Helical" evidence="1">
    <location>
        <begin position="14"/>
        <end position="37"/>
    </location>
</feature>
<evidence type="ECO:0000313" key="2">
    <source>
        <dbReference type="EMBL" id="QKX95347.1"/>
    </source>
</evidence>
<organism evidence="2 3">
    <name type="scientific">Rapeseed phyllody phytoplasma</name>
    <dbReference type="NCBI Taxonomy" id="2490543"/>
    <lineage>
        <taxon>Bacteria</taxon>
        <taxon>Bacillati</taxon>
        <taxon>Mycoplasmatota</taxon>
        <taxon>Mollicutes</taxon>
        <taxon>Acholeplasmatales</taxon>
        <taxon>Acholeplasmataceae</taxon>
        <taxon>Candidatus Phytoplasma</taxon>
        <taxon>16SrI (Aster yellows group)</taxon>
    </lineage>
</organism>
<accession>A0A859I9S7</accession>
<keyword evidence="1" id="KW-0472">Membrane</keyword>
<reference evidence="2 3" key="1">
    <citation type="submission" date="2020-06" db="EMBL/GenBank/DDBJ databases">
        <title>Complete genome sequence of Candidatus Phytoplasma asteris RP166.</title>
        <authorList>
            <person name="Cho S.-T."/>
            <person name="Zwolinska A."/>
            <person name="Huang W."/>
            <person name="Wouters R."/>
            <person name="Hogenhout S.A."/>
            <person name="Kuo C.-H."/>
        </authorList>
    </citation>
    <scope>NUCLEOTIDE SEQUENCE [LARGE SCALE GENOMIC DNA]</scope>
    <source>
        <strain evidence="2">RP166</strain>
    </source>
</reference>
<dbReference type="Proteomes" id="UP000509122">
    <property type="component" value="Chromosome"/>
</dbReference>
<name>A0A859I9S7_9MOLU</name>
<keyword evidence="1" id="KW-1133">Transmembrane helix</keyword>
<gene>
    <name evidence="2" type="ORF">RP166_3600</name>
</gene>
<protein>
    <submittedName>
        <fullName evidence="2">Uncharacterized protein</fullName>
    </submittedName>
</protein>
<evidence type="ECO:0000256" key="1">
    <source>
        <dbReference type="SAM" id="Phobius"/>
    </source>
</evidence>
<keyword evidence="1" id="KW-0812">Transmembrane</keyword>
<dbReference type="EMBL" id="CP055264">
    <property type="protein sequence ID" value="QKX95347.1"/>
    <property type="molecule type" value="Genomic_DNA"/>
</dbReference>
<dbReference type="AlphaFoldDB" id="A0A859I9S7"/>
<dbReference type="KEGG" id="rphy:RP166_3600"/>
<evidence type="ECO:0000313" key="3">
    <source>
        <dbReference type="Proteomes" id="UP000509122"/>
    </source>
</evidence>